<dbReference type="EC" id="2.4.-.-" evidence="9"/>
<feature type="transmembrane region" description="Helical" evidence="7">
    <location>
        <begin position="505"/>
        <end position="527"/>
    </location>
</feature>
<name>A0ABY8PY78_9ACTN</name>
<evidence type="ECO:0000259" key="8">
    <source>
        <dbReference type="Pfam" id="PF13632"/>
    </source>
</evidence>
<dbReference type="InterPro" id="IPR001173">
    <property type="entry name" value="Glyco_trans_2-like"/>
</dbReference>
<dbReference type="SUPFAM" id="SSF53448">
    <property type="entry name" value="Nucleotide-diphospho-sugar transferases"/>
    <property type="match status" value="1"/>
</dbReference>
<proteinExistence type="predicted"/>
<evidence type="ECO:0000256" key="4">
    <source>
        <dbReference type="ARBA" id="ARBA00022692"/>
    </source>
</evidence>
<feature type="domain" description="Glycosyltransferase 2-like" evidence="8">
    <location>
        <begin position="207"/>
        <end position="417"/>
    </location>
</feature>
<evidence type="ECO:0000256" key="7">
    <source>
        <dbReference type="SAM" id="Phobius"/>
    </source>
</evidence>
<dbReference type="Proteomes" id="UP001244136">
    <property type="component" value="Chromosome"/>
</dbReference>
<reference evidence="9 10" key="1">
    <citation type="journal article" date="2008" name="Int. J. Syst. Evol. Microbiol.">
        <title>Tessaracoccus flavescens sp. nov., isolated from marine sediment.</title>
        <authorList>
            <person name="Lee D.W."/>
            <person name="Lee S.D."/>
        </authorList>
    </citation>
    <scope>NUCLEOTIDE SEQUENCE [LARGE SCALE GENOMIC DNA]</scope>
    <source>
        <strain evidence="9 10">T21</strain>
    </source>
</reference>
<feature type="transmembrane region" description="Helical" evidence="7">
    <location>
        <begin position="477"/>
        <end position="498"/>
    </location>
</feature>
<dbReference type="PANTHER" id="PTHR43867">
    <property type="entry name" value="CELLULOSE SYNTHASE CATALYTIC SUBUNIT A [UDP-FORMING]"/>
    <property type="match status" value="1"/>
</dbReference>
<feature type="transmembrane region" description="Helical" evidence="7">
    <location>
        <begin position="61"/>
        <end position="83"/>
    </location>
</feature>
<gene>
    <name evidence="9" type="ORF">QH948_01125</name>
</gene>
<evidence type="ECO:0000256" key="1">
    <source>
        <dbReference type="ARBA" id="ARBA00004141"/>
    </source>
</evidence>
<protein>
    <submittedName>
        <fullName evidence="9">Glycosyltransferase</fullName>
        <ecNumber evidence="9">2.4.-.-</ecNumber>
    </submittedName>
</protein>
<keyword evidence="5 7" id="KW-1133">Transmembrane helix</keyword>
<feature type="transmembrane region" description="Helical" evidence="7">
    <location>
        <begin position="407"/>
        <end position="429"/>
    </location>
</feature>
<dbReference type="RefSeq" id="WP_281145149.1">
    <property type="nucleotide sequence ID" value="NZ_CP123967.1"/>
</dbReference>
<comment type="subcellular location">
    <subcellularLocation>
        <location evidence="1">Membrane</location>
        <topology evidence="1">Multi-pass membrane protein</topology>
    </subcellularLocation>
</comment>
<dbReference type="GO" id="GO:0016757">
    <property type="term" value="F:glycosyltransferase activity"/>
    <property type="evidence" value="ECO:0007669"/>
    <property type="project" value="UniProtKB-KW"/>
</dbReference>
<keyword evidence="2 9" id="KW-0328">Glycosyltransferase</keyword>
<keyword evidence="3 9" id="KW-0808">Transferase</keyword>
<dbReference type="Pfam" id="PF13632">
    <property type="entry name" value="Glyco_trans_2_3"/>
    <property type="match status" value="1"/>
</dbReference>
<keyword evidence="6 7" id="KW-0472">Membrane</keyword>
<dbReference type="Gene3D" id="3.90.550.10">
    <property type="entry name" value="Spore Coat Polysaccharide Biosynthesis Protein SpsA, Chain A"/>
    <property type="match status" value="1"/>
</dbReference>
<accession>A0ABY8PY78</accession>
<dbReference type="EMBL" id="CP123967">
    <property type="protein sequence ID" value="WGT47419.1"/>
    <property type="molecule type" value="Genomic_DNA"/>
</dbReference>
<dbReference type="CDD" id="cd06421">
    <property type="entry name" value="CESA_CelA_like"/>
    <property type="match status" value="1"/>
</dbReference>
<dbReference type="InterPro" id="IPR029044">
    <property type="entry name" value="Nucleotide-diphossugar_trans"/>
</dbReference>
<evidence type="ECO:0000256" key="3">
    <source>
        <dbReference type="ARBA" id="ARBA00022679"/>
    </source>
</evidence>
<sequence length="601" mass="66924">MASLVHDYASVDAFDDATRRAATRETYSPVMILLTTIATIGILFYGWFLFSPGHRGDVLPWLLVIVSETILVMHALAGMWTILAGRERRDWTYYATRSALYDPSDPRVLANPDDPTAWPLRLAGRIIDVDVLITVYGEPLDVIRRTAEAAVAVRGRHKTWILDDGRSDEVQALASELGCRYVRRMSSSGAKAGNVNNALTIAKGEFFVILDADFVPLPGLLEETLPFFEDSTVAFVQTPQTYGNLHNFISRGAGYMQTMFYRFVQPGRNSFNAAFCVGTNVVFRRAAVDDIGGIYTDSKSEDVWTSLTLHGRGWRSIFLPVTLAIGDAPDTIEGYSKQQLRWATGGFEILLTSNPLITRRRLSLDQRLMYFVTATHYLTGIVPGLMLFVPALEIFFDLRPVSMDIGIWQWFMAYAGFYLLQVVLAFFTLGSFRWEVLMLSAASFPIYMLAFFNVVIGRDQAWSVTGAKKGAASPFNFIFVQVTTFVFLLATTCVGIWRDLLNSQLTIATVWCGINTVILGAFILVAFDESRRLHRGTAESESMDAKSVALSEFLGAPEPRSTPYTRVRAELAARAVELDEVAPSRALNTYVSVPLVKEPVK</sequence>
<feature type="transmembrane region" description="Helical" evidence="7">
    <location>
        <begin position="368"/>
        <end position="395"/>
    </location>
</feature>
<evidence type="ECO:0000313" key="10">
    <source>
        <dbReference type="Proteomes" id="UP001244136"/>
    </source>
</evidence>
<keyword evidence="10" id="KW-1185">Reference proteome</keyword>
<evidence type="ECO:0000256" key="6">
    <source>
        <dbReference type="ARBA" id="ARBA00023136"/>
    </source>
</evidence>
<dbReference type="PANTHER" id="PTHR43867:SF2">
    <property type="entry name" value="CELLULOSE SYNTHASE CATALYTIC SUBUNIT A [UDP-FORMING]"/>
    <property type="match status" value="1"/>
</dbReference>
<evidence type="ECO:0000256" key="5">
    <source>
        <dbReference type="ARBA" id="ARBA00022989"/>
    </source>
</evidence>
<dbReference type="InterPro" id="IPR050321">
    <property type="entry name" value="Glycosyltr_2/OpgH_subfam"/>
</dbReference>
<evidence type="ECO:0000313" key="9">
    <source>
        <dbReference type="EMBL" id="WGT47419.1"/>
    </source>
</evidence>
<organism evidence="9 10">
    <name type="scientific">Tessaracoccus lacteus</name>
    <dbReference type="NCBI Taxonomy" id="3041766"/>
    <lineage>
        <taxon>Bacteria</taxon>
        <taxon>Bacillati</taxon>
        <taxon>Actinomycetota</taxon>
        <taxon>Actinomycetes</taxon>
        <taxon>Propionibacteriales</taxon>
        <taxon>Propionibacteriaceae</taxon>
        <taxon>Tessaracoccus</taxon>
    </lineage>
</organism>
<feature type="transmembrane region" description="Helical" evidence="7">
    <location>
        <begin position="436"/>
        <end position="457"/>
    </location>
</feature>
<evidence type="ECO:0000256" key="2">
    <source>
        <dbReference type="ARBA" id="ARBA00022676"/>
    </source>
</evidence>
<feature type="transmembrane region" description="Helical" evidence="7">
    <location>
        <begin position="30"/>
        <end position="49"/>
    </location>
</feature>
<keyword evidence="4 7" id="KW-0812">Transmembrane</keyword>